<keyword evidence="4" id="KW-0687">Ribonucleoprotein</keyword>
<dbReference type="PANTHER" id="PTHR42919:SF8">
    <property type="entry name" value="N-ALPHA-ACETYLTRANSFERASE 50"/>
    <property type="match status" value="1"/>
</dbReference>
<dbReference type="InterPro" id="IPR006464">
    <property type="entry name" value="AcTrfase_RimI/Ard1"/>
</dbReference>
<dbReference type="AlphaFoldDB" id="A0A9D9DXP1"/>
<feature type="domain" description="N-acetyltransferase" evidence="3">
    <location>
        <begin position="2"/>
        <end position="147"/>
    </location>
</feature>
<dbReference type="PROSITE" id="PS51186">
    <property type="entry name" value="GNAT"/>
    <property type="match status" value="1"/>
</dbReference>
<evidence type="ECO:0000313" key="4">
    <source>
        <dbReference type="EMBL" id="MBO8434788.1"/>
    </source>
</evidence>
<evidence type="ECO:0000259" key="3">
    <source>
        <dbReference type="PROSITE" id="PS51186"/>
    </source>
</evidence>
<protein>
    <submittedName>
        <fullName evidence="4">Ribosomal protein S18-alanine N-acetyltransferase</fullName>
    </submittedName>
</protein>
<proteinExistence type="predicted"/>
<dbReference type="EMBL" id="JADIMX010000106">
    <property type="protein sequence ID" value="MBO8434788.1"/>
    <property type="molecule type" value="Genomic_DNA"/>
</dbReference>
<name>A0A9D9DXP1_9FIRM</name>
<dbReference type="GO" id="GO:0005840">
    <property type="term" value="C:ribosome"/>
    <property type="evidence" value="ECO:0007669"/>
    <property type="project" value="UniProtKB-KW"/>
</dbReference>
<keyword evidence="1" id="KW-0808">Transferase</keyword>
<dbReference type="SUPFAM" id="SSF55729">
    <property type="entry name" value="Acyl-CoA N-acyltransferases (Nat)"/>
    <property type="match status" value="1"/>
</dbReference>
<dbReference type="Gene3D" id="3.40.630.30">
    <property type="match status" value="1"/>
</dbReference>
<dbReference type="PANTHER" id="PTHR42919">
    <property type="entry name" value="N-ALPHA-ACETYLTRANSFERASE"/>
    <property type="match status" value="1"/>
</dbReference>
<dbReference type="InterPro" id="IPR016181">
    <property type="entry name" value="Acyl_CoA_acyltransferase"/>
</dbReference>
<dbReference type="Proteomes" id="UP000823611">
    <property type="component" value="Unassembled WGS sequence"/>
</dbReference>
<gene>
    <name evidence="4" type="primary">rimI</name>
    <name evidence="4" type="ORF">IAC55_05665</name>
</gene>
<evidence type="ECO:0000256" key="1">
    <source>
        <dbReference type="ARBA" id="ARBA00022679"/>
    </source>
</evidence>
<sequence>MIKILPMTQEHIDGVLEVEELSFHIPWTREDFEREVNTNAMAIYRVAVIDDKVVGYAGMWHVITEGHITNVAVHPDYRRQGIGDMLIEEMIKCAEEKEMIGITLEVRIGNMPAQKLYTKYGFKPEGFRKNYYSDTKEDAVIMWKYFPIYEDYESAL</sequence>
<organism evidence="4 5">
    <name type="scientific">Candidatus Fimicola merdigallinarum</name>
    <dbReference type="NCBI Taxonomy" id="2840819"/>
    <lineage>
        <taxon>Bacteria</taxon>
        <taxon>Bacillati</taxon>
        <taxon>Bacillota</taxon>
        <taxon>Clostridia</taxon>
        <taxon>Lachnospirales</taxon>
        <taxon>Lachnospiraceae</taxon>
        <taxon>Lachnospiraceae incertae sedis</taxon>
        <taxon>Candidatus Fimicola</taxon>
    </lineage>
</organism>
<keyword evidence="4" id="KW-0689">Ribosomal protein</keyword>
<evidence type="ECO:0000313" key="5">
    <source>
        <dbReference type="Proteomes" id="UP000823611"/>
    </source>
</evidence>
<comment type="caution">
    <text evidence="4">The sequence shown here is derived from an EMBL/GenBank/DDBJ whole genome shotgun (WGS) entry which is preliminary data.</text>
</comment>
<accession>A0A9D9DXP1</accession>
<dbReference type="GO" id="GO:0008080">
    <property type="term" value="F:N-acetyltransferase activity"/>
    <property type="evidence" value="ECO:0007669"/>
    <property type="project" value="InterPro"/>
</dbReference>
<dbReference type="Pfam" id="PF00583">
    <property type="entry name" value="Acetyltransf_1"/>
    <property type="match status" value="1"/>
</dbReference>
<reference evidence="4" key="2">
    <citation type="journal article" date="2021" name="PeerJ">
        <title>Extensive microbial diversity within the chicken gut microbiome revealed by metagenomics and culture.</title>
        <authorList>
            <person name="Gilroy R."/>
            <person name="Ravi A."/>
            <person name="Getino M."/>
            <person name="Pursley I."/>
            <person name="Horton D.L."/>
            <person name="Alikhan N.F."/>
            <person name="Baker D."/>
            <person name="Gharbi K."/>
            <person name="Hall N."/>
            <person name="Watson M."/>
            <person name="Adriaenssens E.M."/>
            <person name="Foster-Nyarko E."/>
            <person name="Jarju S."/>
            <person name="Secka A."/>
            <person name="Antonio M."/>
            <person name="Oren A."/>
            <person name="Chaudhuri R.R."/>
            <person name="La Ragione R."/>
            <person name="Hildebrand F."/>
            <person name="Pallen M.J."/>
        </authorList>
    </citation>
    <scope>NUCLEOTIDE SEQUENCE</scope>
    <source>
        <strain evidence="4">F6-4510</strain>
    </source>
</reference>
<dbReference type="InterPro" id="IPR051556">
    <property type="entry name" value="N-term/lysine_N-AcTrnsfr"/>
</dbReference>
<dbReference type="CDD" id="cd04301">
    <property type="entry name" value="NAT_SF"/>
    <property type="match status" value="1"/>
</dbReference>
<dbReference type="InterPro" id="IPR000182">
    <property type="entry name" value="GNAT_dom"/>
</dbReference>
<keyword evidence="2" id="KW-0012">Acyltransferase</keyword>
<reference evidence="4" key="1">
    <citation type="submission" date="2020-10" db="EMBL/GenBank/DDBJ databases">
        <authorList>
            <person name="Gilroy R."/>
        </authorList>
    </citation>
    <scope>NUCLEOTIDE SEQUENCE</scope>
    <source>
        <strain evidence="4">F6-4510</strain>
    </source>
</reference>
<evidence type="ECO:0000256" key="2">
    <source>
        <dbReference type="ARBA" id="ARBA00023315"/>
    </source>
</evidence>
<dbReference type="NCBIfam" id="TIGR01575">
    <property type="entry name" value="rimI"/>
    <property type="match status" value="1"/>
</dbReference>